<dbReference type="CDD" id="cd04301">
    <property type="entry name" value="NAT_SF"/>
    <property type="match status" value="1"/>
</dbReference>
<evidence type="ECO:0000313" key="2">
    <source>
        <dbReference type="EMBL" id="GLQ53194.1"/>
    </source>
</evidence>
<dbReference type="RefSeq" id="WP_284338644.1">
    <property type="nucleotide sequence ID" value="NZ_BSNS01000002.1"/>
</dbReference>
<evidence type="ECO:0000259" key="1">
    <source>
        <dbReference type="PROSITE" id="PS51186"/>
    </source>
</evidence>
<keyword evidence="3" id="KW-1185">Reference proteome</keyword>
<dbReference type="EMBL" id="BSNS01000002">
    <property type="protein sequence ID" value="GLQ53194.1"/>
    <property type="molecule type" value="Genomic_DNA"/>
</dbReference>
<dbReference type="InterPro" id="IPR016181">
    <property type="entry name" value="Acyl_CoA_acyltransferase"/>
</dbReference>
<accession>A0ABQ5W006</accession>
<dbReference type="PROSITE" id="PS51186">
    <property type="entry name" value="GNAT"/>
    <property type="match status" value="1"/>
</dbReference>
<evidence type="ECO:0000313" key="3">
    <source>
        <dbReference type="Proteomes" id="UP001156691"/>
    </source>
</evidence>
<sequence length="179" mass="19730">MAVIEKDGPAACIGPRGLVLRAVRLEDAEGLNALSNLPGSMSGTLRLPFKSLAMTRRQIESMPEDNIHLVALLDDRVVGTAGLQRFQRRRRHVANVGMAVHDEFTGRGIGTALLAALTDAADNWLQIRRLELTAYADNAPAIALYRKFGFEIEGTHRDYAFRNGRYVDALAMARLRATE</sequence>
<dbReference type="InterPro" id="IPR000182">
    <property type="entry name" value="GNAT_dom"/>
</dbReference>
<proteinExistence type="predicted"/>
<dbReference type="Proteomes" id="UP001156691">
    <property type="component" value="Unassembled WGS sequence"/>
</dbReference>
<dbReference type="PANTHER" id="PTHR43792">
    <property type="entry name" value="GNAT FAMILY, PUTATIVE (AFU_ORTHOLOGUE AFUA_3G00765)-RELATED-RELATED"/>
    <property type="match status" value="1"/>
</dbReference>
<gene>
    <name evidence="2" type="ORF">GCM10010862_04520</name>
</gene>
<protein>
    <submittedName>
        <fullName evidence="2">Acetyltransferase</fullName>
    </submittedName>
</protein>
<reference evidence="3" key="1">
    <citation type="journal article" date="2019" name="Int. J. Syst. Evol. Microbiol.">
        <title>The Global Catalogue of Microorganisms (GCM) 10K type strain sequencing project: providing services to taxonomists for standard genome sequencing and annotation.</title>
        <authorList>
            <consortium name="The Broad Institute Genomics Platform"/>
            <consortium name="The Broad Institute Genome Sequencing Center for Infectious Disease"/>
            <person name="Wu L."/>
            <person name="Ma J."/>
        </authorList>
    </citation>
    <scope>NUCLEOTIDE SEQUENCE [LARGE SCALE GENOMIC DNA]</scope>
    <source>
        <strain evidence="3">NBRC 112416</strain>
    </source>
</reference>
<comment type="caution">
    <text evidence="2">The sequence shown here is derived from an EMBL/GenBank/DDBJ whole genome shotgun (WGS) entry which is preliminary data.</text>
</comment>
<dbReference type="InterPro" id="IPR051531">
    <property type="entry name" value="N-acetyltransferase"/>
</dbReference>
<dbReference type="Gene3D" id="3.40.630.30">
    <property type="match status" value="1"/>
</dbReference>
<organism evidence="2 3">
    <name type="scientific">Devosia nitrariae</name>
    <dbReference type="NCBI Taxonomy" id="2071872"/>
    <lineage>
        <taxon>Bacteria</taxon>
        <taxon>Pseudomonadati</taxon>
        <taxon>Pseudomonadota</taxon>
        <taxon>Alphaproteobacteria</taxon>
        <taxon>Hyphomicrobiales</taxon>
        <taxon>Devosiaceae</taxon>
        <taxon>Devosia</taxon>
    </lineage>
</organism>
<dbReference type="Pfam" id="PF00583">
    <property type="entry name" value="Acetyltransf_1"/>
    <property type="match status" value="1"/>
</dbReference>
<dbReference type="SUPFAM" id="SSF55729">
    <property type="entry name" value="Acyl-CoA N-acyltransferases (Nat)"/>
    <property type="match status" value="1"/>
</dbReference>
<name>A0ABQ5W006_9HYPH</name>
<dbReference type="PANTHER" id="PTHR43792:SF1">
    <property type="entry name" value="N-ACETYLTRANSFERASE DOMAIN-CONTAINING PROTEIN"/>
    <property type="match status" value="1"/>
</dbReference>
<feature type="domain" description="N-acetyltransferase" evidence="1">
    <location>
        <begin position="18"/>
        <end position="177"/>
    </location>
</feature>